<evidence type="ECO:0000313" key="1">
    <source>
        <dbReference type="EMBL" id="QHS92273.1"/>
    </source>
</evidence>
<organism evidence="1">
    <name type="scientific">viral metagenome</name>
    <dbReference type="NCBI Taxonomy" id="1070528"/>
    <lineage>
        <taxon>unclassified sequences</taxon>
        <taxon>metagenomes</taxon>
        <taxon>organismal metagenomes</taxon>
    </lineage>
</organism>
<name>A0A6C0BLU6_9ZZZZ</name>
<dbReference type="AlphaFoldDB" id="A0A6C0BLU6"/>
<reference evidence="1" key="1">
    <citation type="journal article" date="2020" name="Nature">
        <title>Giant virus diversity and host interactions through global metagenomics.</title>
        <authorList>
            <person name="Schulz F."/>
            <person name="Roux S."/>
            <person name="Paez-Espino D."/>
            <person name="Jungbluth S."/>
            <person name="Walsh D.A."/>
            <person name="Denef V.J."/>
            <person name="McMahon K.D."/>
            <person name="Konstantinidis K.T."/>
            <person name="Eloe-Fadrosh E.A."/>
            <person name="Kyrpides N.C."/>
            <person name="Woyke T."/>
        </authorList>
    </citation>
    <scope>NUCLEOTIDE SEQUENCE</scope>
    <source>
        <strain evidence="1">GVMAG-M-3300014204-73</strain>
    </source>
</reference>
<proteinExistence type="predicted"/>
<dbReference type="EMBL" id="MN739177">
    <property type="protein sequence ID" value="QHS92273.1"/>
    <property type="molecule type" value="Genomic_DNA"/>
</dbReference>
<protein>
    <submittedName>
        <fullName evidence="1">Uncharacterized protein</fullName>
    </submittedName>
</protein>
<accession>A0A6C0BLU6</accession>
<sequence>MSDSSPATTCLVVIRSPDSPREAFEVSRLWAVHYALRHHLDAKVAEGQIWEQVGQNLGGIGIGTYQQWILISETCCLHPQAPLLTSDDVGDHRIISLTMTPPWQLLVVPQSVIPQSGFLSPETNVIPLDSQYHPFIAQLKPPYRNPWSRHAEVLPLVSWSPDIVADVESEIRGSQVLQRVLVVANAPELPYWQYLTQSRFTYLDPQTLGTLTPPISHSFQVNPSELDLLPRPDILDGTYDLIIIRHGTSHDDTQPGRWLFLYWIDAYYSHPGSLLYLTDTHQLVEHYWIQWLMHVSTARWTINHEWQDKEATVKLRWLKT</sequence>